<protein>
    <submittedName>
        <fullName evidence="1">Uncharacterized protein</fullName>
    </submittedName>
</protein>
<reference evidence="2" key="1">
    <citation type="journal article" date="2019" name="Int. J. Syst. Evol. Microbiol.">
        <title>The Global Catalogue of Microorganisms (GCM) 10K type strain sequencing project: providing services to taxonomists for standard genome sequencing and annotation.</title>
        <authorList>
            <consortium name="The Broad Institute Genomics Platform"/>
            <consortium name="The Broad Institute Genome Sequencing Center for Infectious Disease"/>
            <person name="Wu L."/>
            <person name="Ma J."/>
        </authorList>
    </citation>
    <scope>NUCLEOTIDE SEQUENCE [LARGE SCALE GENOMIC DNA]</scope>
    <source>
        <strain evidence="2">CCUG 53903</strain>
    </source>
</reference>
<name>A0ABW1D8U8_9ACTN</name>
<gene>
    <name evidence="1" type="ORF">ACFPZ3_59105</name>
</gene>
<dbReference type="EMBL" id="JBHSPA010000097">
    <property type="protein sequence ID" value="MFC5833819.1"/>
    <property type="molecule type" value="Genomic_DNA"/>
</dbReference>
<dbReference type="Proteomes" id="UP001596058">
    <property type="component" value="Unassembled WGS sequence"/>
</dbReference>
<accession>A0ABW1D8U8</accession>
<sequence>MRGMSCGATRKIVLASGTGKRMVNFWHRDARGPKHPAGYHIKQLLLNGKVVWERDVAADTADTWVKATVENAAVWTPVLARQGGAVYCSAQVYHENYGADLGARIAKLYAAK</sequence>
<organism evidence="1 2">
    <name type="scientific">Nonomuraea insulae</name>
    <dbReference type="NCBI Taxonomy" id="1616787"/>
    <lineage>
        <taxon>Bacteria</taxon>
        <taxon>Bacillati</taxon>
        <taxon>Actinomycetota</taxon>
        <taxon>Actinomycetes</taxon>
        <taxon>Streptosporangiales</taxon>
        <taxon>Streptosporangiaceae</taxon>
        <taxon>Nonomuraea</taxon>
    </lineage>
</organism>
<comment type="caution">
    <text evidence="1">The sequence shown here is derived from an EMBL/GenBank/DDBJ whole genome shotgun (WGS) entry which is preliminary data.</text>
</comment>
<proteinExistence type="predicted"/>
<keyword evidence="2" id="KW-1185">Reference proteome</keyword>
<evidence type="ECO:0000313" key="2">
    <source>
        <dbReference type="Proteomes" id="UP001596058"/>
    </source>
</evidence>
<evidence type="ECO:0000313" key="1">
    <source>
        <dbReference type="EMBL" id="MFC5833819.1"/>
    </source>
</evidence>